<dbReference type="GO" id="GO:0016208">
    <property type="term" value="F:AMP binding"/>
    <property type="evidence" value="ECO:0007669"/>
    <property type="project" value="TreeGrafter"/>
</dbReference>
<evidence type="ECO:0000256" key="4">
    <source>
        <dbReference type="ARBA" id="ARBA00004659"/>
    </source>
</evidence>
<dbReference type="GO" id="GO:0006166">
    <property type="term" value="P:purine ribonucleoside salvage"/>
    <property type="evidence" value="ECO:0007669"/>
    <property type="project" value="UniProtKB-KW"/>
</dbReference>
<evidence type="ECO:0000256" key="6">
    <source>
        <dbReference type="ARBA" id="ARBA00011738"/>
    </source>
</evidence>
<dbReference type="SUPFAM" id="SSF53271">
    <property type="entry name" value="PRTase-like"/>
    <property type="match status" value="1"/>
</dbReference>
<dbReference type="PANTHER" id="PTHR32315:SF3">
    <property type="entry name" value="ADENINE PHOSPHORIBOSYLTRANSFERASE"/>
    <property type="match status" value="1"/>
</dbReference>
<dbReference type="GO" id="GO:0005737">
    <property type="term" value="C:cytoplasm"/>
    <property type="evidence" value="ECO:0007669"/>
    <property type="project" value="UniProtKB-SubCell"/>
</dbReference>
<dbReference type="NCBIfam" id="NF002636">
    <property type="entry name" value="PRK02304.1-5"/>
    <property type="match status" value="1"/>
</dbReference>
<dbReference type="AlphaFoldDB" id="A0A381QNH6"/>
<keyword evidence="10" id="KW-0808">Transferase</keyword>
<proteinExistence type="inferred from homology"/>
<gene>
    <name evidence="13" type="ORF">METZ01_LOCUS33800</name>
</gene>
<evidence type="ECO:0000313" key="13">
    <source>
        <dbReference type="EMBL" id="SUZ80946.1"/>
    </source>
</evidence>
<evidence type="ECO:0000256" key="10">
    <source>
        <dbReference type="ARBA" id="ARBA00022679"/>
    </source>
</evidence>
<dbReference type="Pfam" id="PF00156">
    <property type="entry name" value="Pribosyltran"/>
    <property type="match status" value="1"/>
</dbReference>
<protein>
    <recommendedName>
        <fullName evidence="7">adenine phosphoribosyltransferase</fullName>
        <ecNumber evidence="7">2.4.2.7</ecNumber>
    </recommendedName>
</protein>
<comment type="function">
    <text evidence="2">Catalyzes a salvage reaction resulting in the formation of AMP, that is energically less costly than de novo synthesis.</text>
</comment>
<dbReference type="Gene3D" id="3.40.50.2020">
    <property type="match status" value="1"/>
</dbReference>
<dbReference type="InterPro" id="IPR000836">
    <property type="entry name" value="PRTase_dom"/>
</dbReference>
<evidence type="ECO:0000256" key="8">
    <source>
        <dbReference type="ARBA" id="ARBA00022490"/>
    </source>
</evidence>
<dbReference type="PANTHER" id="PTHR32315">
    <property type="entry name" value="ADENINE PHOSPHORIBOSYLTRANSFERASE"/>
    <property type="match status" value="1"/>
</dbReference>
<comment type="subunit">
    <text evidence="6">Homodimer.</text>
</comment>
<comment type="catalytic activity">
    <reaction evidence="1">
        <text>AMP + diphosphate = 5-phospho-alpha-D-ribose 1-diphosphate + adenine</text>
        <dbReference type="Rhea" id="RHEA:16609"/>
        <dbReference type="ChEBI" id="CHEBI:16708"/>
        <dbReference type="ChEBI" id="CHEBI:33019"/>
        <dbReference type="ChEBI" id="CHEBI:58017"/>
        <dbReference type="ChEBI" id="CHEBI:456215"/>
        <dbReference type="EC" id="2.4.2.7"/>
    </reaction>
</comment>
<sequence>MDLKNYIDSIEGWPLEEINFKDISPILANPKAFNESISGMCNLINHKPQMIAGVDARGFIFASAMAERLNLGMLLLRKGGKLPPPKIDIQYELEYGLDQLEIKEAQTKGTEIVLIDDILATGGTISAACNLCIKAGYIVKQALVLIDLVNVHEELTLPNGIKV</sequence>
<evidence type="ECO:0000256" key="11">
    <source>
        <dbReference type="ARBA" id="ARBA00022726"/>
    </source>
</evidence>
<evidence type="ECO:0000256" key="2">
    <source>
        <dbReference type="ARBA" id="ARBA00003968"/>
    </source>
</evidence>
<evidence type="ECO:0000256" key="1">
    <source>
        <dbReference type="ARBA" id="ARBA00000868"/>
    </source>
</evidence>
<dbReference type="CDD" id="cd06223">
    <property type="entry name" value="PRTases_typeI"/>
    <property type="match status" value="1"/>
</dbReference>
<feature type="non-terminal residue" evidence="13">
    <location>
        <position position="1"/>
    </location>
</feature>
<comment type="subcellular location">
    <subcellularLocation>
        <location evidence="3">Cytoplasm</location>
    </subcellularLocation>
</comment>
<dbReference type="InterPro" id="IPR050054">
    <property type="entry name" value="UPRTase/APRTase"/>
</dbReference>
<name>A0A381QNH6_9ZZZZ</name>
<dbReference type="InterPro" id="IPR029057">
    <property type="entry name" value="PRTase-like"/>
</dbReference>
<evidence type="ECO:0000256" key="7">
    <source>
        <dbReference type="ARBA" id="ARBA00011893"/>
    </source>
</evidence>
<dbReference type="EC" id="2.4.2.7" evidence="7"/>
<dbReference type="GO" id="GO:0002055">
    <property type="term" value="F:adenine binding"/>
    <property type="evidence" value="ECO:0007669"/>
    <property type="project" value="TreeGrafter"/>
</dbReference>
<evidence type="ECO:0000256" key="5">
    <source>
        <dbReference type="ARBA" id="ARBA00008391"/>
    </source>
</evidence>
<dbReference type="GO" id="GO:0006168">
    <property type="term" value="P:adenine salvage"/>
    <property type="evidence" value="ECO:0007669"/>
    <property type="project" value="TreeGrafter"/>
</dbReference>
<dbReference type="GO" id="GO:0044209">
    <property type="term" value="P:AMP salvage"/>
    <property type="evidence" value="ECO:0007669"/>
    <property type="project" value="TreeGrafter"/>
</dbReference>
<reference evidence="13" key="1">
    <citation type="submission" date="2018-05" db="EMBL/GenBank/DDBJ databases">
        <authorList>
            <person name="Lanie J.A."/>
            <person name="Ng W.-L."/>
            <person name="Kazmierczak K.M."/>
            <person name="Andrzejewski T.M."/>
            <person name="Davidsen T.M."/>
            <person name="Wayne K.J."/>
            <person name="Tettelin H."/>
            <person name="Glass J.I."/>
            <person name="Rusch D."/>
            <person name="Podicherti R."/>
            <person name="Tsui H.-C.T."/>
            <person name="Winkler M.E."/>
        </authorList>
    </citation>
    <scope>NUCLEOTIDE SEQUENCE</scope>
</reference>
<keyword evidence="8" id="KW-0963">Cytoplasm</keyword>
<keyword evidence="11" id="KW-0660">Purine salvage</keyword>
<dbReference type="EMBL" id="UINC01001448">
    <property type="protein sequence ID" value="SUZ80946.1"/>
    <property type="molecule type" value="Genomic_DNA"/>
</dbReference>
<evidence type="ECO:0000256" key="9">
    <source>
        <dbReference type="ARBA" id="ARBA00022676"/>
    </source>
</evidence>
<evidence type="ECO:0000259" key="12">
    <source>
        <dbReference type="Pfam" id="PF00156"/>
    </source>
</evidence>
<feature type="non-terminal residue" evidence="13">
    <location>
        <position position="163"/>
    </location>
</feature>
<accession>A0A381QNH6</accession>
<dbReference type="GO" id="GO:0003999">
    <property type="term" value="F:adenine phosphoribosyltransferase activity"/>
    <property type="evidence" value="ECO:0007669"/>
    <property type="project" value="UniProtKB-EC"/>
</dbReference>
<dbReference type="FunFam" id="3.40.50.2020:FF:000004">
    <property type="entry name" value="Adenine phosphoribosyltransferase"/>
    <property type="match status" value="1"/>
</dbReference>
<organism evidence="13">
    <name type="scientific">marine metagenome</name>
    <dbReference type="NCBI Taxonomy" id="408172"/>
    <lineage>
        <taxon>unclassified sequences</taxon>
        <taxon>metagenomes</taxon>
        <taxon>ecological metagenomes</taxon>
    </lineage>
</organism>
<comment type="similarity">
    <text evidence="5">Belongs to the purine/pyrimidine phosphoribosyltransferase family.</text>
</comment>
<comment type="pathway">
    <text evidence="4">Purine metabolism; AMP biosynthesis via salvage pathway; AMP from adenine: step 1/1.</text>
</comment>
<keyword evidence="9" id="KW-0328">Glycosyltransferase</keyword>
<evidence type="ECO:0000256" key="3">
    <source>
        <dbReference type="ARBA" id="ARBA00004496"/>
    </source>
</evidence>
<feature type="domain" description="Phosphoribosyltransferase" evidence="12">
    <location>
        <begin position="27"/>
        <end position="137"/>
    </location>
</feature>